<evidence type="ECO:0000313" key="1">
    <source>
        <dbReference type="EMBL" id="KUM51201.1"/>
    </source>
</evidence>
<reference evidence="1" key="1">
    <citation type="journal article" date="2015" name="Genome Biol. Evol.">
        <title>Organellar Genomes of White Spruce (Picea glauca): Assembly and Annotation.</title>
        <authorList>
            <person name="Jackman S.D."/>
            <person name="Warren R.L."/>
            <person name="Gibb E.A."/>
            <person name="Vandervalk B.P."/>
            <person name="Mohamadi H."/>
            <person name="Chu J."/>
            <person name="Raymond A."/>
            <person name="Pleasance S."/>
            <person name="Coope R."/>
            <person name="Wildung M.R."/>
            <person name="Ritland C.E."/>
            <person name="Bousquet J."/>
            <person name="Jones S.J."/>
            <person name="Bohlmann J."/>
            <person name="Birol I."/>
        </authorList>
    </citation>
    <scope>NUCLEOTIDE SEQUENCE [LARGE SCALE GENOMIC DNA]</scope>
    <source>
        <tissue evidence="1">Flushing bud</tissue>
    </source>
</reference>
<organism evidence="1">
    <name type="scientific">Picea glauca</name>
    <name type="common">White spruce</name>
    <name type="synonym">Pinus glauca</name>
    <dbReference type="NCBI Taxonomy" id="3330"/>
    <lineage>
        <taxon>Eukaryota</taxon>
        <taxon>Viridiplantae</taxon>
        <taxon>Streptophyta</taxon>
        <taxon>Embryophyta</taxon>
        <taxon>Tracheophyta</taxon>
        <taxon>Spermatophyta</taxon>
        <taxon>Pinopsida</taxon>
        <taxon>Pinidae</taxon>
        <taxon>Conifers I</taxon>
        <taxon>Pinales</taxon>
        <taxon>Pinaceae</taxon>
        <taxon>Picea</taxon>
    </lineage>
</organism>
<keyword evidence="1" id="KW-0496">Mitochondrion</keyword>
<dbReference type="EMBL" id="LKAM01000001">
    <property type="protein sequence ID" value="KUM51201.1"/>
    <property type="molecule type" value="Genomic_DNA"/>
</dbReference>
<gene>
    <name evidence="1" type="ORF">ABT39_MTgene1047</name>
</gene>
<comment type="caution">
    <text evidence="1">The sequence shown here is derived from an EMBL/GenBank/DDBJ whole genome shotgun (WGS) entry which is preliminary data.</text>
</comment>
<geneLocation type="mitochondrion" evidence="1"/>
<dbReference type="AlphaFoldDB" id="A0A117NJA6"/>
<name>A0A117NJA6_PICGL</name>
<sequence>MLTIMRAMLLTLLSPSLYLMLAFLSGTLPWLLIVSLDACNTSGMALPRY</sequence>
<accession>A0A117NJA6</accession>
<protein>
    <submittedName>
        <fullName evidence="1">Uncharacterized protein</fullName>
    </submittedName>
</protein>
<proteinExistence type="predicted"/>